<dbReference type="Proteomes" id="UP001148838">
    <property type="component" value="Unassembled WGS sequence"/>
</dbReference>
<protein>
    <submittedName>
        <fullName evidence="1">Uncharacterized protein</fullName>
    </submittedName>
</protein>
<evidence type="ECO:0000313" key="2">
    <source>
        <dbReference type="Proteomes" id="UP001148838"/>
    </source>
</evidence>
<dbReference type="EMBL" id="JAJSOF020000029">
    <property type="protein sequence ID" value="KAJ4432022.1"/>
    <property type="molecule type" value="Genomic_DNA"/>
</dbReference>
<gene>
    <name evidence="1" type="ORF">ANN_20636</name>
</gene>
<keyword evidence="2" id="KW-1185">Reference proteome</keyword>
<evidence type="ECO:0000313" key="1">
    <source>
        <dbReference type="EMBL" id="KAJ4432022.1"/>
    </source>
</evidence>
<organism evidence="1 2">
    <name type="scientific">Periplaneta americana</name>
    <name type="common">American cockroach</name>
    <name type="synonym">Blatta americana</name>
    <dbReference type="NCBI Taxonomy" id="6978"/>
    <lineage>
        <taxon>Eukaryota</taxon>
        <taxon>Metazoa</taxon>
        <taxon>Ecdysozoa</taxon>
        <taxon>Arthropoda</taxon>
        <taxon>Hexapoda</taxon>
        <taxon>Insecta</taxon>
        <taxon>Pterygota</taxon>
        <taxon>Neoptera</taxon>
        <taxon>Polyneoptera</taxon>
        <taxon>Dictyoptera</taxon>
        <taxon>Blattodea</taxon>
        <taxon>Blattoidea</taxon>
        <taxon>Blattidae</taxon>
        <taxon>Blattinae</taxon>
        <taxon>Periplaneta</taxon>
    </lineage>
</organism>
<name>A0ABQ8SEG6_PERAM</name>
<reference evidence="1 2" key="1">
    <citation type="journal article" date="2022" name="Allergy">
        <title>Genome assembly and annotation of Periplaneta americana reveal a comprehensive cockroach allergen profile.</title>
        <authorList>
            <person name="Wang L."/>
            <person name="Xiong Q."/>
            <person name="Saelim N."/>
            <person name="Wang L."/>
            <person name="Nong W."/>
            <person name="Wan A.T."/>
            <person name="Shi M."/>
            <person name="Liu X."/>
            <person name="Cao Q."/>
            <person name="Hui J.H.L."/>
            <person name="Sookrung N."/>
            <person name="Leung T.F."/>
            <person name="Tungtrongchitr A."/>
            <person name="Tsui S.K.W."/>
        </authorList>
    </citation>
    <scope>NUCLEOTIDE SEQUENCE [LARGE SCALE GENOMIC DNA]</scope>
    <source>
        <strain evidence="1">PWHHKU_190912</strain>
    </source>
</reference>
<sequence>MEGLCEGGNEPPGFLRAITNEARNIIHLVDKFRATVCTERKKSVRWPTKMTEDAVEDARERMQQSPNKLVKKLAVEIVISYGSAHEILRNKLGEEYNARCDVSANTREKAESDALAGLKVVEIGPAASKNSTAKAEKYCNLATRTIQRIMTGMKDCTEESALSTLGGWGQKRPDYRNANVDDFDRRLINKKDGHRRSSGDSAFAC</sequence>
<proteinExistence type="predicted"/>
<accession>A0ABQ8SEG6</accession>
<comment type="caution">
    <text evidence="1">The sequence shown here is derived from an EMBL/GenBank/DDBJ whole genome shotgun (WGS) entry which is preliminary data.</text>
</comment>